<dbReference type="EMBL" id="HBGS01058724">
    <property type="protein sequence ID" value="CAD9484833.1"/>
    <property type="molecule type" value="Transcribed_RNA"/>
</dbReference>
<gene>
    <name evidence="1" type="ORF">DSPE1174_LOCUS30631</name>
</gene>
<name>A0A7S2HA59_9STRA</name>
<sequence length="129" mass="14681">MCVSFCFISIVPCYDNYIDIIQVGRSVVPFRRSSMPLPPTALLLAISFSFVPACHMTCHADFRSTSRILHEHNMAQCTRANALCESNNNICTWSLAHDFAMLLDYFKPSVRQFEAAAGRSRSVRYFVYI</sequence>
<dbReference type="AlphaFoldDB" id="A0A7S2HA59"/>
<protein>
    <submittedName>
        <fullName evidence="1">Uncharacterized protein</fullName>
    </submittedName>
</protein>
<organism evidence="1">
    <name type="scientific">Octactis speculum</name>
    <dbReference type="NCBI Taxonomy" id="3111310"/>
    <lineage>
        <taxon>Eukaryota</taxon>
        <taxon>Sar</taxon>
        <taxon>Stramenopiles</taxon>
        <taxon>Ochrophyta</taxon>
        <taxon>Dictyochophyceae</taxon>
        <taxon>Dictyochales</taxon>
        <taxon>Dictyochaceae</taxon>
        <taxon>Octactis</taxon>
    </lineage>
</organism>
<proteinExistence type="predicted"/>
<reference evidence="1" key="1">
    <citation type="submission" date="2021-01" db="EMBL/GenBank/DDBJ databases">
        <authorList>
            <person name="Corre E."/>
            <person name="Pelletier E."/>
            <person name="Niang G."/>
            <person name="Scheremetjew M."/>
            <person name="Finn R."/>
            <person name="Kale V."/>
            <person name="Holt S."/>
            <person name="Cochrane G."/>
            <person name="Meng A."/>
            <person name="Brown T."/>
            <person name="Cohen L."/>
        </authorList>
    </citation>
    <scope>NUCLEOTIDE SEQUENCE</scope>
    <source>
        <strain evidence="1">CCMP1381</strain>
    </source>
</reference>
<accession>A0A7S2HA59</accession>
<evidence type="ECO:0000313" key="1">
    <source>
        <dbReference type="EMBL" id="CAD9484833.1"/>
    </source>
</evidence>